<organism evidence="3 4">
    <name type="scientific">Desulfuromusa kysingii</name>
    <dbReference type="NCBI Taxonomy" id="37625"/>
    <lineage>
        <taxon>Bacteria</taxon>
        <taxon>Pseudomonadati</taxon>
        <taxon>Thermodesulfobacteriota</taxon>
        <taxon>Desulfuromonadia</taxon>
        <taxon>Desulfuromonadales</taxon>
        <taxon>Geopsychrobacteraceae</taxon>
        <taxon>Desulfuromusa</taxon>
    </lineage>
</organism>
<gene>
    <name evidence="3" type="ORF">SAMN05660420_00973</name>
</gene>
<dbReference type="OrthoDB" id="5432325at2"/>
<keyword evidence="1" id="KW-1133">Transmembrane helix</keyword>
<evidence type="ECO:0000313" key="4">
    <source>
        <dbReference type="Proteomes" id="UP000199409"/>
    </source>
</evidence>
<dbReference type="Proteomes" id="UP000199409">
    <property type="component" value="Unassembled WGS sequence"/>
</dbReference>
<dbReference type="GO" id="GO:0015627">
    <property type="term" value="C:type II protein secretion system complex"/>
    <property type="evidence" value="ECO:0007669"/>
    <property type="project" value="InterPro"/>
</dbReference>
<dbReference type="RefSeq" id="WP_092345269.1">
    <property type="nucleotide sequence ID" value="NZ_FNQN01000002.1"/>
</dbReference>
<feature type="transmembrane region" description="Helical" evidence="1">
    <location>
        <begin position="40"/>
        <end position="60"/>
    </location>
</feature>
<keyword evidence="4" id="KW-1185">Reference proteome</keyword>
<sequence length="211" mass="23678">MSFILEAIKKSENKRRGKSANQSSPSIHELTSQNTVRSRFWFLGIVIVLSLNIVLLVWFFNPWKPLTPTTAEPLIVAPGQQQEMLQESASVQMSPAIPQRNSTAVAVAPPSPAHESQDSPTVTGLHVPRSEKQIYRFNQLPLSIQQQIPELHMSLHAFNRDDATASMVQLNDRMMREKDMVSADISIEQITSAGVVLQYDGYRFLLPKRGN</sequence>
<dbReference type="STRING" id="37625.SAMN05660420_00973"/>
<reference evidence="3 4" key="1">
    <citation type="submission" date="2016-10" db="EMBL/GenBank/DDBJ databases">
        <authorList>
            <person name="de Groot N.N."/>
        </authorList>
    </citation>
    <scope>NUCLEOTIDE SEQUENCE [LARGE SCALE GENOMIC DNA]</scope>
    <source>
        <strain evidence="3 4">DSM 7343</strain>
    </source>
</reference>
<evidence type="ECO:0000259" key="2">
    <source>
        <dbReference type="Pfam" id="PF16537"/>
    </source>
</evidence>
<evidence type="ECO:0000256" key="1">
    <source>
        <dbReference type="SAM" id="Phobius"/>
    </source>
</evidence>
<proteinExistence type="predicted"/>
<keyword evidence="1" id="KW-0472">Membrane</keyword>
<keyword evidence="1" id="KW-0812">Transmembrane</keyword>
<evidence type="ECO:0000313" key="3">
    <source>
        <dbReference type="EMBL" id="SDZ98724.1"/>
    </source>
</evidence>
<accession>A0A1H3XJA4</accession>
<dbReference type="Pfam" id="PF16537">
    <property type="entry name" value="T2SSB"/>
    <property type="match status" value="1"/>
</dbReference>
<feature type="domain" description="Type II secretion system protein GspB C-terminal" evidence="2">
    <location>
        <begin position="148"/>
        <end position="207"/>
    </location>
</feature>
<dbReference type="InterPro" id="IPR032389">
    <property type="entry name" value="GspB_C"/>
</dbReference>
<name>A0A1H3XJA4_9BACT</name>
<dbReference type="EMBL" id="FNQN01000002">
    <property type="protein sequence ID" value="SDZ98724.1"/>
    <property type="molecule type" value="Genomic_DNA"/>
</dbReference>
<protein>
    <submittedName>
        <fullName evidence="3">Type II secretion system protein B</fullName>
    </submittedName>
</protein>
<dbReference type="AlphaFoldDB" id="A0A1H3XJA4"/>